<feature type="compositionally biased region" description="Polar residues" evidence="11">
    <location>
        <begin position="16"/>
        <end position="28"/>
    </location>
</feature>
<accession>A0A8T2YUV7</accession>
<evidence type="ECO:0000256" key="1">
    <source>
        <dbReference type="ARBA" id="ARBA00004127"/>
    </source>
</evidence>
<comment type="similarity">
    <text evidence="2">Belongs to the amino acid/polyamine transporter 2 family. Amino acid/auxin permease (AAAP) (TC 2.A.18.1) subfamily.</text>
</comment>
<evidence type="ECO:0000256" key="12">
    <source>
        <dbReference type="SAM" id="Phobius"/>
    </source>
</evidence>
<feature type="transmembrane region" description="Helical" evidence="12">
    <location>
        <begin position="43"/>
        <end position="65"/>
    </location>
</feature>
<keyword evidence="3" id="KW-0813">Transport</keyword>
<evidence type="ECO:0000256" key="9">
    <source>
        <dbReference type="ARBA" id="ARBA00023294"/>
    </source>
</evidence>
<keyword evidence="8 12" id="KW-0472">Membrane</keyword>
<gene>
    <name evidence="14" type="ORF">H0E87_010918</name>
</gene>
<keyword evidence="7 12" id="KW-1133">Transmembrane helix</keyword>
<keyword evidence="4 12" id="KW-0812">Transmembrane</keyword>
<dbReference type="EMBL" id="JACEGQ020000005">
    <property type="protein sequence ID" value="KAH8508965.1"/>
    <property type="molecule type" value="Genomic_DNA"/>
</dbReference>
<evidence type="ECO:0000313" key="15">
    <source>
        <dbReference type="Proteomes" id="UP000807159"/>
    </source>
</evidence>
<dbReference type="Pfam" id="PF01490">
    <property type="entry name" value="Aa_trans"/>
    <property type="match status" value="2"/>
</dbReference>
<evidence type="ECO:0000256" key="7">
    <source>
        <dbReference type="ARBA" id="ARBA00022989"/>
    </source>
</evidence>
<proteinExistence type="inferred from homology"/>
<comment type="function">
    <text evidence="10">Carrier protein involved in proton-driven auxin influx. Mediates the formation of auxin gradient from developing leaves (site of auxin biosynthesis) to tips by contributing to the loading of auxin in vascular tissues and facilitating acropetal (base to tip) auxin transport within inner tissues of the root apex, and basipetal (tip to base) auxin transport within outer tissues of the root apex. May be involved in lateral roots and nodules formation.</text>
</comment>
<keyword evidence="15" id="KW-1185">Reference proteome</keyword>
<reference evidence="14" key="1">
    <citation type="journal article" date="2021" name="J. Hered.">
        <title>Genome Assembly of Salicaceae Populus deltoides (Eastern Cottonwood) I-69 Based on Nanopore Sequencing and Hi-C Technologies.</title>
        <authorList>
            <person name="Bai S."/>
            <person name="Wu H."/>
            <person name="Zhang J."/>
            <person name="Pan Z."/>
            <person name="Zhao W."/>
            <person name="Li Z."/>
            <person name="Tong C."/>
        </authorList>
    </citation>
    <scope>NUCLEOTIDE SEQUENCE</scope>
    <source>
        <tissue evidence="14">Leaf</tissue>
    </source>
</reference>
<evidence type="ECO:0000256" key="10">
    <source>
        <dbReference type="ARBA" id="ARBA00045588"/>
    </source>
</evidence>
<evidence type="ECO:0000256" key="11">
    <source>
        <dbReference type="SAM" id="MobiDB-lite"/>
    </source>
</evidence>
<feature type="transmembrane region" description="Helical" evidence="12">
    <location>
        <begin position="256"/>
        <end position="277"/>
    </location>
</feature>
<dbReference type="PANTHER" id="PTHR48017">
    <property type="entry name" value="OS05G0424000 PROTEIN-RELATED"/>
    <property type="match status" value="1"/>
</dbReference>
<dbReference type="GO" id="GO:0012505">
    <property type="term" value="C:endomembrane system"/>
    <property type="evidence" value="ECO:0007669"/>
    <property type="project" value="UniProtKB-SubCell"/>
</dbReference>
<organism evidence="14 15">
    <name type="scientific">Populus deltoides</name>
    <name type="common">Eastern poplar</name>
    <name type="synonym">Eastern cottonwood</name>
    <dbReference type="NCBI Taxonomy" id="3696"/>
    <lineage>
        <taxon>Eukaryota</taxon>
        <taxon>Viridiplantae</taxon>
        <taxon>Streptophyta</taxon>
        <taxon>Embryophyta</taxon>
        <taxon>Tracheophyta</taxon>
        <taxon>Spermatophyta</taxon>
        <taxon>Magnoliopsida</taxon>
        <taxon>eudicotyledons</taxon>
        <taxon>Gunneridae</taxon>
        <taxon>Pentapetalae</taxon>
        <taxon>rosids</taxon>
        <taxon>fabids</taxon>
        <taxon>Malpighiales</taxon>
        <taxon>Salicaceae</taxon>
        <taxon>Saliceae</taxon>
        <taxon>Populus</taxon>
    </lineage>
</organism>
<evidence type="ECO:0000256" key="2">
    <source>
        <dbReference type="ARBA" id="ARBA00005590"/>
    </source>
</evidence>
<feature type="region of interest" description="Disordered" evidence="11">
    <location>
        <begin position="1"/>
        <end position="34"/>
    </location>
</feature>
<evidence type="ECO:0000256" key="6">
    <source>
        <dbReference type="ARBA" id="ARBA00022970"/>
    </source>
</evidence>
<dbReference type="EMBL" id="JACEGQ020000005">
    <property type="protein sequence ID" value="KAH8508967.1"/>
    <property type="molecule type" value="Genomic_DNA"/>
</dbReference>
<dbReference type="GO" id="GO:0015293">
    <property type="term" value="F:symporter activity"/>
    <property type="evidence" value="ECO:0007669"/>
    <property type="project" value="UniProtKB-KW"/>
</dbReference>
<dbReference type="InterPro" id="IPR013057">
    <property type="entry name" value="AA_transpt_TM"/>
</dbReference>
<feature type="transmembrane region" description="Helical" evidence="12">
    <location>
        <begin position="211"/>
        <end position="235"/>
    </location>
</feature>
<feature type="domain" description="Amino acid transporter transmembrane" evidence="13">
    <location>
        <begin position="40"/>
        <end position="212"/>
    </location>
</feature>
<keyword evidence="5" id="KW-0769">Symport</keyword>
<evidence type="ECO:0000256" key="3">
    <source>
        <dbReference type="ARBA" id="ARBA00022448"/>
    </source>
</evidence>
<feature type="transmembrane region" description="Helical" evidence="12">
    <location>
        <begin position="173"/>
        <end position="191"/>
    </location>
</feature>
<feature type="transmembrane region" description="Helical" evidence="12">
    <location>
        <begin position="77"/>
        <end position="99"/>
    </location>
</feature>
<evidence type="ECO:0000256" key="5">
    <source>
        <dbReference type="ARBA" id="ARBA00022847"/>
    </source>
</evidence>
<evidence type="ECO:0000256" key="8">
    <source>
        <dbReference type="ARBA" id="ARBA00023136"/>
    </source>
</evidence>
<dbReference type="AlphaFoldDB" id="A0A8T2YUV7"/>
<dbReference type="GO" id="GO:0009734">
    <property type="term" value="P:auxin-activated signaling pathway"/>
    <property type="evidence" value="ECO:0007669"/>
    <property type="project" value="UniProtKB-KW"/>
</dbReference>
<evidence type="ECO:0000256" key="4">
    <source>
        <dbReference type="ARBA" id="ARBA00022692"/>
    </source>
</evidence>
<comment type="subcellular location">
    <subcellularLocation>
        <location evidence="1">Endomembrane system</location>
        <topology evidence="1">Multi-pass membrane protein</topology>
    </subcellularLocation>
</comment>
<keyword evidence="6" id="KW-0029">Amino-acid transport</keyword>
<sequence>MGENTATKNHLPPQAFSVSVDTDPQSDSKWFDDDGRPKRTGNVWTASAHIITAVIGSGVLSLAWAIGQLGWIAGPAVMLLFSFVTYYTSILLSACYRSGDPDNGKRNYTYMDAVRANLGGVKVKICGFVQYVNLFGVAIGYTIASSISMMAIKRSNCFHQSGGKDPCRMNANPYMIGFGIAEILLSQIPGFDQLHWLSLVAAVMSFTYSTIGLGLGIVGLLGAFGFWPLTVYFPVEMYISQKKIPKWSTRWLCLQILSVACLIITIAAAAGSIAGVIDDVKTIKPFKTSY</sequence>
<keyword evidence="9" id="KW-0927">Auxin signaling pathway</keyword>
<dbReference type="Proteomes" id="UP000807159">
    <property type="component" value="Chromosome 5"/>
</dbReference>
<protein>
    <recommendedName>
        <fullName evidence="13">Amino acid transporter transmembrane domain-containing protein</fullName>
    </recommendedName>
</protein>
<evidence type="ECO:0000313" key="14">
    <source>
        <dbReference type="EMBL" id="KAH8508965.1"/>
    </source>
</evidence>
<feature type="domain" description="Amino acid transporter transmembrane" evidence="13">
    <location>
        <begin position="217"/>
        <end position="277"/>
    </location>
</feature>
<evidence type="ECO:0000259" key="13">
    <source>
        <dbReference type="Pfam" id="PF01490"/>
    </source>
</evidence>
<dbReference type="GO" id="GO:0006865">
    <property type="term" value="P:amino acid transport"/>
    <property type="evidence" value="ECO:0007669"/>
    <property type="project" value="UniProtKB-KW"/>
</dbReference>
<comment type="caution">
    <text evidence="14">The sequence shown here is derived from an EMBL/GenBank/DDBJ whole genome shotgun (WGS) entry which is preliminary data.</text>
</comment>
<feature type="transmembrane region" description="Helical" evidence="12">
    <location>
        <begin position="128"/>
        <end position="152"/>
    </location>
</feature>
<name>A0A8T2YUV7_POPDE</name>